<evidence type="ECO:0000313" key="3">
    <source>
        <dbReference type="EMBL" id="GFU30895.1"/>
    </source>
</evidence>
<feature type="compositionally biased region" description="Basic and acidic residues" evidence="1">
    <location>
        <begin position="39"/>
        <end position="49"/>
    </location>
</feature>
<evidence type="ECO:0000313" key="4">
    <source>
        <dbReference type="Proteomes" id="UP000887013"/>
    </source>
</evidence>
<evidence type="ECO:0000313" key="2">
    <source>
        <dbReference type="EMBL" id="GFT57063.1"/>
    </source>
</evidence>
<comment type="caution">
    <text evidence="2">The sequence shown here is derived from an EMBL/GenBank/DDBJ whole genome shotgun (WGS) entry which is preliminary data.</text>
</comment>
<organism evidence="2 4">
    <name type="scientific">Nephila pilipes</name>
    <name type="common">Giant wood spider</name>
    <name type="synonym">Nephila maculata</name>
    <dbReference type="NCBI Taxonomy" id="299642"/>
    <lineage>
        <taxon>Eukaryota</taxon>
        <taxon>Metazoa</taxon>
        <taxon>Ecdysozoa</taxon>
        <taxon>Arthropoda</taxon>
        <taxon>Chelicerata</taxon>
        <taxon>Arachnida</taxon>
        <taxon>Araneae</taxon>
        <taxon>Araneomorphae</taxon>
        <taxon>Entelegynae</taxon>
        <taxon>Araneoidea</taxon>
        <taxon>Nephilidae</taxon>
        <taxon>Nephila</taxon>
    </lineage>
</organism>
<sequence length="49" mass="5398">KGPNAPSDDALCLVFMIPYTTEKDSSRASKFGKSSSLGRTERYCTTKDH</sequence>
<feature type="region of interest" description="Disordered" evidence="1">
    <location>
        <begin position="23"/>
        <end position="49"/>
    </location>
</feature>
<gene>
    <name evidence="3" type="ORF">NPIL_455341</name>
    <name evidence="2" type="ORF">NPIL_605851</name>
</gene>
<protein>
    <submittedName>
        <fullName evidence="2">Uncharacterized protein</fullName>
    </submittedName>
</protein>
<proteinExistence type="predicted"/>
<accession>A0A8X6TUB8</accession>
<dbReference type="EMBL" id="BMAW01082828">
    <property type="protein sequence ID" value="GFU30895.1"/>
    <property type="molecule type" value="Genomic_DNA"/>
</dbReference>
<dbReference type="Proteomes" id="UP000887013">
    <property type="component" value="Unassembled WGS sequence"/>
</dbReference>
<keyword evidence="4" id="KW-1185">Reference proteome</keyword>
<evidence type="ECO:0000256" key="1">
    <source>
        <dbReference type="SAM" id="MobiDB-lite"/>
    </source>
</evidence>
<name>A0A8X6TUB8_NEPPI</name>
<dbReference type="EMBL" id="BMAW01066893">
    <property type="protein sequence ID" value="GFT57063.1"/>
    <property type="molecule type" value="Genomic_DNA"/>
</dbReference>
<dbReference type="AlphaFoldDB" id="A0A8X6TUB8"/>
<reference evidence="2" key="1">
    <citation type="submission" date="2020-08" db="EMBL/GenBank/DDBJ databases">
        <title>Multicomponent nature underlies the extraordinary mechanical properties of spider dragline silk.</title>
        <authorList>
            <person name="Kono N."/>
            <person name="Nakamura H."/>
            <person name="Mori M."/>
            <person name="Yoshida Y."/>
            <person name="Ohtoshi R."/>
            <person name="Malay A.D."/>
            <person name="Moran D.A.P."/>
            <person name="Tomita M."/>
            <person name="Numata K."/>
            <person name="Arakawa K."/>
        </authorList>
    </citation>
    <scope>NUCLEOTIDE SEQUENCE</scope>
</reference>
<feature type="non-terminal residue" evidence="2">
    <location>
        <position position="1"/>
    </location>
</feature>